<dbReference type="InterPro" id="IPR033247">
    <property type="entry name" value="Transketolase_fam"/>
</dbReference>
<dbReference type="PANTHER" id="PTHR43522:SF2">
    <property type="entry name" value="TRANSKETOLASE 1-RELATED"/>
    <property type="match status" value="1"/>
</dbReference>
<dbReference type="InterPro" id="IPR009014">
    <property type="entry name" value="Transketo_C/PFOR_II"/>
</dbReference>
<dbReference type="AlphaFoldDB" id="X0Y274"/>
<proteinExistence type="predicted"/>
<evidence type="ECO:0000256" key="1">
    <source>
        <dbReference type="ARBA" id="ARBA00022723"/>
    </source>
</evidence>
<comment type="caution">
    <text evidence="4">The sequence shown here is derived from an EMBL/GenBank/DDBJ whole genome shotgun (WGS) entry which is preliminary data.</text>
</comment>
<dbReference type="GO" id="GO:0046872">
    <property type="term" value="F:metal ion binding"/>
    <property type="evidence" value="ECO:0007669"/>
    <property type="project" value="UniProtKB-KW"/>
</dbReference>
<dbReference type="GO" id="GO:0005829">
    <property type="term" value="C:cytosol"/>
    <property type="evidence" value="ECO:0007669"/>
    <property type="project" value="TreeGrafter"/>
</dbReference>
<dbReference type="GO" id="GO:0004802">
    <property type="term" value="F:transketolase activity"/>
    <property type="evidence" value="ECO:0007669"/>
    <property type="project" value="TreeGrafter"/>
</dbReference>
<dbReference type="SUPFAM" id="SSF52922">
    <property type="entry name" value="TK C-terminal domain-like"/>
    <property type="match status" value="1"/>
</dbReference>
<dbReference type="PANTHER" id="PTHR43522">
    <property type="entry name" value="TRANSKETOLASE"/>
    <property type="match status" value="1"/>
</dbReference>
<feature type="non-terminal residue" evidence="4">
    <location>
        <position position="1"/>
    </location>
</feature>
<dbReference type="InterPro" id="IPR055152">
    <property type="entry name" value="Transketolase-like_C_2"/>
</dbReference>
<gene>
    <name evidence="4" type="ORF">S01H1_84011</name>
</gene>
<feature type="domain" description="Transketolase-like C-terminal" evidence="3">
    <location>
        <begin position="1"/>
        <end position="80"/>
    </location>
</feature>
<evidence type="ECO:0000313" key="4">
    <source>
        <dbReference type="EMBL" id="GAG49810.1"/>
    </source>
</evidence>
<dbReference type="EMBL" id="BARS01057249">
    <property type="protein sequence ID" value="GAG49810.1"/>
    <property type="molecule type" value="Genomic_DNA"/>
</dbReference>
<dbReference type="Pfam" id="PF22613">
    <property type="entry name" value="Transketolase_C_1"/>
    <property type="match status" value="1"/>
</dbReference>
<protein>
    <recommendedName>
        <fullName evidence="3">Transketolase-like C-terminal domain-containing protein</fullName>
    </recommendedName>
</protein>
<sequence>LAAEGVFARVVSLPSLELLGEQPESYRRELVPEEIPAVAVEAARGESLRGLVGRRGLIHGIDRFGASAPAKRLAEFFGYTPDRLAARILDWLRQR</sequence>
<organism evidence="4">
    <name type="scientific">marine sediment metagenome</name>
    <dbReference type="NCBI Taxonomy" id="412755"/>
    <lineage>
        <taxon>unclassified sequences</taxon>
        <taxon>metagenomes</taxon>
        <taxon>ecological metagenomes</taxon>
    </lineage>
</organism>
<name>X0Y274_9ZZZZ</name>
<evidence type="ECO:0000259" key="3">
    <source>
        <dbReference type="Pfam" id="PF22613"/>
    </source>
</evidence>
<dbReference type="GO" id="GO:0006098">
    <property type="term" value="P:pentose-phosphate shunt"/>
    <property type="evidence" value="ECO:0007669"/>
    <property type="project" value="TreeGrafter"/>
</dbReference>
<reference evidence="4" key="1">
    <citation type="journal article" date="2014" name="Front. Microbiol.">
        <title>High frequency of phylogenetically diverse reductive dehalogenase-homologous genes in deep subseafloor sedimentary metagenomes.</title>
        <authorList>
            <person name="Kawai M."/>
            <person name="Futagami T."/>
            <person name="Toyoda A."/>
            <person name="Takaki Y."/>
            <person name="Nishi S."/>
            <person name="Hori S."/>
            <person name="Arai W."/>
            <person name="Tsubouchi T."/>
            <person name="Morono Y."/>
            <person name="Uchiyama I."/>
            <person name="Ito T."/>
            <person name="Fujiyama A."/>
            <person name="Inagaki F."/>
            <person name="Takami H."/>
        </authorList>
    </citation>
    <scope>NUCLEOTIDE SEQUENCE</scope>
    <source>
        <strain evidence="4">Expedition CK06-06</strain>
    </source>
</reference>
<keyword evidence="1" id="KW-0479">Metal-binding</keyword>
<dbReference type="Gene3D" id="3.40.50.920">
    <property type="match status" value="1"/>
</dbReference>
<keyword evidence="2" id="KW-0460">Magnesium</keyword>
<evidence type="ECO:0000256" key="2">
    <source>
        <dbReference type="ARBA" id="ARBA00022842"/>
    </source>
</evidence>
<accession>X0Y274</accession>